<evidence type="ECO:0000259" key="6">
    <source>
        <dbReference type="Pfam" id="PF17210"/>
    </source>
</evidence>
<keyword evidence="4" id="KW-1133">Transmembrane helix</keyword>
<organism evidence="7 8">
    <name type="scientific">Frondihabitans australicus</name>
    <dbReference type="NCBI Taxonomy" id="386892"/>
    <lineage>
        <taxon>Bacteria</taxon>
        <taxon>Bacillati</taxon>
        <taxon>Actinomycetota</taxon>
        <taxon>Actinomycetes</taxon>
        <taxon>Micrococcales</taxon>
        <taxon>Microbacteriaceae</taxon>
        <taxon>Frondihabitans</taxon>
    </lineage>
</organism>
<evidence type="ECO:0000313" key="8">
    <source>
        <dbReference type="Proteomes" id="UP000280008"/>
    </source>
</evidence>
<dbReference type="InterPro" id="IPR033764">
    <property type="entry name" value="Sdr_B"/>
</dbReference>
<keyword evidence="2" id="KW-0964">Secreted</keyword>
<dbReference type="Pfam" id="PF17210">
    <property type="entry name" value="SdrD_B"/>
    <property type="match status" value="1"/>
</dbReference>
<keyword evidence="4" id="KW-0472">Membrane</keyword>
<evidence type="ECO:0000256" key="3">
    <source>
        <dbReference type="ARBA" id="ARBA00022729"/>
    </source>
</evidence>
<accession>A0A495IK30</accession>
<evidence type="ECO:0000256" key="4">
    <source>
        <dbReference type="SAM" id="Phobius"/>
    </source>
</evidence>
<evidence type="ECO:0000256" key="5">
    <source>
        <dbReference type="SAM" id="SignalP"/>
    </source>
</evidence>
<feature type="chain" id="PRO_5039392128" evidence="5">
    <location>
        <begin position="21"/>
        <end position="1123"/>
    </location>
</feature>
<proteinExistence type="predicted"/>
<reference evidence="7 8" key="1">
    <citation type="submission" date="2018-10" db="EMBL/GenBank/DDBJ databases">
        <title>Sequencing the genomes of 1000 actinobacteria strains.</title>
        <authorList>
            <person name="Klenk H.-P."/>
        </authorList>
    </citation>
    <scope>NUCLEOTIDE SEQUENCE [LARGE SCALE GENOMIC DNA]</scope>
    <source>
        <strain evidence="7 8">DSM 17894</strain>
    </source>
</reference>
<dbReference type="PANTHER" id="PTHR23303">
    <property type="entry name" value="CARBOXYPEPTIDASE REGULATORY REGION-CONTAINING"/>
    <property type="match status" value="1"/>
</dbReference>
<dbReference type="InterPro" id="IPR013783">
    <property type="entry name" value="Ig-like_fold"/>
</dbReference>
<dbReference type="AlphaFoldDB" id="A0A495IK30"/>
<feature type="transmembrane region" description="Helical" evidence="4">
    <location>
        <begin position="1090"/>
        <end position="1110"/>
    </location>
</feature>
<keyword evidence="3 5" id="KW-0732">Signal</keyword>
<dbReference type="Proteomes" id="UP000280008">
    <property type="component" value="Unassembled WGS sequence"/>
</dbReference>
<evidence type="ECO:0000313" key="7">
    <source>
        <dbReference type="EMBL" id="RKR75651.1"/>
    </source>
</evidence>
<evidence type="ECO:0000256" key="1">
    <source>
        <dbReference type="ARBA" id="ARBA00004613"/>
    </source>
</evidence>
<gene>
    <name evidence="7" type="ORF">C8E83_2799</name>
</gene>
<dbReference type="OrthoDB" id="134475at2"/>
<feature type="signal peptide" evidence="5">
    <location>
        <begin position="1"/>
        <end position="20"/>
    </location>
</feature>
<feature type="domain" description="SD-repeat containing protein B" evidence="6">
    <location>
        <begin position="917"/>
        <end position="1018"/>
    </location>
</feature>
<dbReference type="Gene3D" id="2.60.40.10">
    <property type="entry name" value="Immunoglobulins"/>
    <property type="match status" value="1"/>
</dbReference>
<keyword evidence="8" id="KW-1185">Reference proteome</keyword>
<comment type="caution">
    <text evidence="7">The sequence shown here is derived from an EMBL/GenBank/DDBJ whole genome shotgun (WGS) entry which is preliminary data.</text>
</comment>
<name>A0A495IK30_9MICO</name>
<dbReference type="RefSeq" id="WP_121370422.1">
    <property type="nucleotide sequence ID" value="NZ_RBKS01000001.1"/>
</dbReference>
<sequence>MRLIARRGGLVAGLALIALAAPGIAAAPVPAGVIQLSIGVTADGSGPFSASQQAGGDTGPSNGIVRTNDTITYSVSVNSNDGHTDNETFSLTAPSGTTWAGVPAQCLGPGSELSGSRLVCNLGTVESGNTRAVPAVLTVGDGLANGAVVAVEGVLTGDGAAPVSATSRSTTVSASPRYDLSKSIQSPILTRGVVGPNGSTRGLSFLYPIAVTWNPLVAGQGLAGHERLSGAMTFTDDVSKMTGPAASTAQLLPDASGQACGLNTSAQFRSLPNGSGGAPRGVQGSGTISCTQSAPGAPITVTIAGTDTSLASATLPSLSASGGPIAGGSANYVAVMWLRVWTPTPAAGVGYNAQDSYSALQATSISGQSNYGAAGEPLANNAATWPVIPSGNGSGIKNLSIVDPETGAESNGSARTGDPFRTPGTLTGSQVVLTNPGLSTFTGSIVCDVFDNRHETIAKGADGHYAAVQNGSPGARVEFAASTWTTNEAARTATCDDDDATWYDSPEDVPGGLSAVGRVRMLTDVPGNGRADLLLYTRINADVPTSTDVWDYASFDQGSTSSRGWVHASTPTDTPSALSDYVTVTQNLARVTQKIVETGTDPSTTPDTTQFVTPGNDLDYALYPTLTNASSDTAPTTLRVVDTLPVGVSYVAGSGSIEPTSIEAAAGPGGSTVQRLVWALDGTAPNTVITPIRFVSHVSSSAQAGPIVNTVAVSTAGDVSAPALRRATRSVQVIATGGMSAVVSAIEPVVVAGDDLGWNLDYTNTDSTPVTDTDLIDVFPYNGDPRRSSFHGGLGLAKPVEIDTSKGETVRYTDGDPFTVSTDGAADSNQPGGSTVWCALDQLGATGCPSSLAGVTAIRLQREAPVAPGATVTHELRLATDGAENDDHYVNRFGLRASNLALAVESRLAPVDVVTGAVGDHVWFDANRNGLQDSGEKPAAGVAVRLAGVDDLGHAVRATTTTGGRGDYLFDGLRPGRYTVSFSAPAGSTWTRAHAGSNTALDSDVDARGVAGPFDITAETASGGGLTGVERDLTIDAGLVSSVTTPEPGGPDESVIVPPGGGHSGGGHGGAGGTTSGGGGALAFTGATGVFAALALALAAMAGGVMLIAVRRRRRSIDRPSAR</sequence>
<dbReference type="SUPFAM" id="SSF117074">
    <property type="entry name" value="Hypothetical protein PA1324"/>
    <property type="match status" value="1"/>
</dbReference>
<protein>
    <submittedName>
        <fullName evidence="7">Putative repeat protein (TIGR01451 family)</fullName>
    </submittedName>
</protein>
<dbReference type="GO" id="GO:0005576">
    <property type="term" value="C:extracellular region"/>
    <property type="evidence" value="ECO:0007669"/>
    <property type="project" value="UniProtKB-SubCell"/>
</dbReference>
<dbReference type="GO" id="GO:0005975">
    <property type="term" value="P:carbohydrate metabolic process"/>
    <property type="evidence" value="ECO:0007669"/>
    <property type="project" value="UniProtKB-ARBA"/>
</dbReference>
<comment type="subcellular location">
    <subcellularLocation>
        <location evidence="1">Secreted</location>
    </subcellularLocation>
</comment>
<keyword evidence="4" id="KW-0812">Transmembrane</keyword>
<dbReference type="PANTHER" id="PTHR23303:SF15">
    <property type="entry name" value="COLOSSIN-A"/>
    <property type="match status" value="1"/>
</dbReference>
<evidence type="ECO:0000256" key="2">
    <source>
        <dbReference type="ARBA" id="ARBA00022525"/>
    </source>
</evidence>
<dbReference type="InterPro" id="IPR051417">
    <property type="entry name" value="SDr/BOS_complex"/>
</dbReference>
<dbReference type="EMBL" id="RBKS01000001">
    <property type="protein sequence ID" value="RKR75651.1"/>
    <property type="molecule type" value="Genomic_DNA"/>
</dbReference>